<feature type="transmembrane region" description="Helical" evidence="7">
    <location>
        <begin position="17"/>
        <end position="36"/>
    </location>
</feature>
<keyword evidence="7" id="KW-0472">Membrane</keyword>
<evidence type="ECO:0000256" key="2">
    <source>
        <dbReference type="ARBA" id="ARBA00008595"/>
    </source>
</evidence>
<keyword evidence="6" id="KW-0106">Calcium</keyword>
<dbReference type="Gene3D" id="2.120.10.30">
    <property type="entry name" value="TolB, C-terminal domain"/>
    <property type="match status" value="1"/>
</dbReference>
<dbReference type="PANTHER" id="PTHR11799:SF12">
    <property type="entry name" value="PARAOXONASE-RELATED"/>
    <property type="match status" value="1"/>
</dbReference>
<evidence type="ECO:0000256" key="5">
    <source>
        <dbReference type="ARBA" id="ARBA00023180"/>
    </source>
</evidence>
<keyword evidence="7" id="KW-0812">Transmembrane</keyword>
<dbReference type="SUPFAM" id="SSF63829">
    <property type="entry name" value="Calcium-dependent phosphotriesterase"/>
    <property type="match status" value="1"/>
</dbReference>
<evidence type="ECO:0000256" key="1">
    <source>
        <dbReference type="ARBA" id="ARBA00000368"/>
    </source>
</evidence>
<dbReference type="InterPro" id="IPR051288">
    <property type="entry name" value="Serum_paraoxonase/arylesterase"/>
</dbReference>
<evidence type="ECO:0000313" key="8">
    <source>
        <dbReference type="EMBL" id="CAJ0947579.1"/>
    </source>
</evidence>
<evidence type="ECO:0000313" key="9">
    <source>
        <dbReference type="Proteomes" id="UP001176940"/>
    </source>
</evidence>
<dbReference type="PRINTS" id="PR01785">
    <property type="entry name" value="PARAOXONASE"/>
</dbReference>
<protein>
    <recommendedName>
        <fullName evidence="6">Paraoxonase</fullName>
        <ecNumber evidence="6">3.1.1.2</ecNumber>
    </recommendedName>
</protein>
<keyword evidence="5 6" id="KW-0325">Glycoprotein</keyword>
<keyword evidence="6" id="KW-0479">Metal-binding</keyword>
<dbReference type="InterPro" id="IPR011042">
    <property type="entry name" value="6-blade_b-propeller_TolB-like"/>
</dbReference>
<evidence type="ECO:0000256" key="7">
    <source>
        <dbReference type="SAM" id="Phobius"/>
    </source>
</evidence>
<comment type="cofactor">
    <cofactor evidence="6">
        <name>Ca(2+)</name>
        <dbReference type="ChEBI" id="CHEBI:29108"/>
    </cofactor>
    <text evidence="6">Binds 2 calcium ions per subunit.</text>
</comment>
<dbReference type="Pfam" id="PF01731">
    <property type="entry name" value="Arylesterase"/>
    <property type="match status" value="1"/>
</dbReference>
<keyword evidence="3 6" id="KW-0378">Hydrolase</keyword>
<organism evidence="8 9">
    <name type="scientific">Ranitomeya imitator</name>
    <name type="common">mimic poison frog</name>
    <dbReference type="NCBI Taxonomy" id="111125"/>
    <lineage>
        <taxon>Eukaryota</taxon>
        <taxon>Metazoa</taxon>
        <taxon>Chordata</taxon>
        <taxon>Craniata</taxon>
        <taxon>Vertebrata</taxon>
        <taxon>Euteleostomi</taxon>
        <taxon>Amphibia</taxon>
        <taxon>Batrachia</taxon>
        <taxon>Anura</taxon>
        <taxon>Neobatrachia</taxon>
        <taxon>Hyloidea</taxon>
        <taxon>Dendrobatidae</taxon>
        <taxon>Dendrobatinae</taxon>
        <taxon>Ranitomeya</taxon>
    </lineage>
</organism>
<dbReference type="EC" id="3.1.1.2" evidence="6"/>
<evidence type="ECO:0000256" key="4">
    <source>
        <dbReference type="ARBA" id="ARBA00023157"/>
    </source>
</evidence>
<keyword evidence="4 6" id="KW-1015">Disulfide bond</keyword>
<dbReference type="EMBL" id="CAUEEQ010026954">
    <property type="protein sequence ID" value="CAJ0947579.1"/>
    <property type="molecule type" value="Genomic_DNA"/>
</dbReference>
<evidence type="ECO:0000256" key="3">
    <source>
        <dbReference type="ARBA" id="ARBA00022801"/>
    </source>
</evidence>
<comment type="caution">
    <text evidence="8">The sequence shown here is derived from an EMBL/GenBank/DDBJ whole genome shotgun (WGS) entry which is preliminary data.</text>
</comment>
<proteinExistence type="inferred from homology"/>
<dbReference type="InterPro" id="IPR002640">
    <property type="entry name" value="Arylesterase"/>
</dbReference>
<comment type="catalytic activity">
    <reaction evidence="1 6">
        <text>a phenyl acetate + H2O = a phenol + acetate + H(+)</text>
        <dbReference type="Rhea" id="RHEA:17309"/>
        <dbReference type="ChEBI" id="CHEBI:15377"/>
        <dbReference type="ChEBI" id="CHEBI:15378"/>
        <dbReference type="ChEBI" id="CHEBI:30089"/>
        <dbReference type="ChEBI" id="CHEBI:33853"/>
        <dbReference type="ChEBI" id="CHEBI:140310"/>
        <dbReference type="EC" id="3.1.1.2"/>
    </reaction>
</comment>
<comment type="similarity">
    <text evidence="2 6">Belongs to the paraoxonase family.</text>
</comment>
<name>A0ABN9LSN8_9NEOB</name>
<reference evidence="8" key="1">
    <citation type="submission" date="2023-07" db="EMBL/GenBank/DDBJ databases">
        <authorList>
            <person name="Stuckert A."/>
        </authorList>
    </citation>
    <scope>NUCLEOTIDE SEQUENCE</scope>
</reference>
<accession>A0ABN9LSN8</accession>
<sequence>MTEYDDKEHIKSVFTKVMAAFMSILHSWGMIILPYLDDLLIKELKELSTLWTLSELCEDDSVYLFVVNHPHYKSTVEIFKFAEEENVLVHLKTIKHSALHNVNDIVAVGPESFYATNDFYFSDFIMRLIEMVFGLRLTNVVYYSPGEVREVAADFTTQMGSPCLLTKSICSSLLQINHLSIAPLLTAVCMCSLEPPYNSSLDV</sequence>
<evidence type="ECO:0000256" key="6">
    <source>
        <dbReference type="RuleBase" id="RU368025"/>
    </source>
</evidence>
<dbReference type="PANTHER" id="PTHR11799">
    <property type="entry name" value="PARAOXONASE"/>
    <property type="match status" value="1"/>
</dbReference>
<keyword evidence="7" id="KW-1133">Transmembrane helix</keyword>
<keyword evidence="9" id="KW-1185">Reference proteome</keyword>
<dbReference type="Proteomes" id="UP001176940">
    <property type="component" value="Unassembled WGS sequence"/>
</dbReference>
<gene>
    <name evidence="8" type="ORF">RIMI_LOCUS11742257</name>
</gene>